<dbReference type="AlphaFoldDB" id="A0AAP0JKL8"/>
<name>A0AAP0JKL8_9MAGN</name>
<dbReference type="EMBL" id="JBBNAF010000006">
    <property type="protein sequence ID" value="KAK9134597.1"/>
    <property type="molecule type" value="Genomic_DNA"/>
</dbReference>
<keyword evidence="2" id="KW-1185">Reference proteome</keyword>
<dbReference type="Proteomes" id="UP001420932">
    <property type="component" value="Unassembled WGS sequence"/>
</dbReference>
<proteinExistence type="predicted"/>
<gene>
    <name evidence="1" type="ORF">Syun_013927</name>
</gene>
<comment type="caution">
    <text evidence="1">The sequence shown here is derived from an EMBL/GenBank/DDBJ whole genome shotgun (WGS) entry which is preliminary data.</text>
</comment>
<sequence>MKTTHKQRDATRRRLRREGAHQWRWLWGRRRACDAEDQQRLQQQLLADYGCGGVVLVE</sequence>
<evidence type="ECO:0000313" key="1">
    <source>
        <dbReference type="EMBL" id="KAK9134597.1"/>
    </source>
</evidence>
<accession>A0AAP0JKL8</accession>
<protein>
    <submittedName>
        <fullName evidence="1">Uncharacterized protein</fullName>
    </submittedName>
</protein>
<organism evidence="1 2">
    <name type="scientific">Stephania yunnanensis</name>
    <dbReference type="NCBI Taxonomy" id="152371"/>
    <lineage>
        <taxon>Eukaryota</taxon>
        <taxon>Viridiplantae</taxon>
        <taxon>Streptophyta</taxon>
        <taxon>Embryophyta</taxon>
        <taxon>Tracheophyta</taxon>
        <taxon>Spermatophyta</taxon>
        <taxon>Magnoliopsida</taxon>
        <taxon>Ranunculales</taxon>
        <taxon>Menispermaceae</taxon>
        <taxon>Menispermoideae</taxon>
        <taxon>Cissampelideae</taxon>
        <taxon>Stephania</taxon>
    </lineage>
</organism>
<evidence type="ECO:0000313" key="2">
    <source>
        <dbReference type="Proteomes" id="UP001420932"/>
    </source>
</evidence>
<reference evidence="1 2" key="1">
    <citation type="submission" date="2024-01" db="EMBL/GenBank/DDBJ databases">
        <title>Genome assemblies of Stephania.</title>
        <authorList>
            <person name="Yang L."/>
        </authorList>
    </citation>
    <scope>NUCLEOTIDE SEQUENCE [LARGE SCALE GENOMIC DNA]</scope>
    <source>
        <strain evidence="1">YNDBR</strain>
        <tissue evidence="1">Leaf</tissue>
    </source>
</reference>